<comment type="caution">
    <text evidence="2">The sequence shown here is derived from an EMBL/GenBank/DDBJ whole genome shotgun (WGS) entry which is preliminary data.</text>
</comment>
<organism evidence="2 3">
    <name type="scientific">Vibrio fortis</name>
    <dbReference type="NCBI Taxonomy" id="212667"/>
    <lineage>
        <taxon>Bacteria</taxon>
        <taxon>Pseudomonadati</taxon>
        <taxon>Pseudomonadota</taxon>
        <taxon>Gammaproteobacteria</taxon>
        <taxon>Vibrionales</taxon>
        <taxon>Vibrionaceae</taxon>
        <taxon>Vibrio</taxon>
    </lineage>
</organism>
<proteinExistence type="predicted"/>
<evidence type="ECO:0000313" key="3">
    <source>
        <dbReference type="Proteomes" id="UP000326687"/>
    </source>
</evidence>
<dbReference type="InterPro" id="IPR009061">
    <property type="entry name" value="DNA-bd_dom_put_sf"/>
</dbReference>
<evidence type="ECO:0000256" key="1">
    <source>
        <dbReference type="SAM" id="Coils"/>
    </source>
</evidence>
<sequence length="177" mass="20682">MNTDKMLRINEVSQVTQISRNTLYRYMRNDTLPYTEVDGVRFIKAKDLKLIKPTNKRNRNNDESVLKELKELKEEVKSLHVTVTKLTHLLTQKEVVTVTPKVTQIDTQKVTQKSYNGNYEQRKQAVRDKLFPILDAYKEKGQGYPSTKDLAIEADISRGTCRKYRSEWEELQEKGSI</sequence>
<name>A0A5N3RX59_9VIBR</name>
<dbReference type="RefSeq" id="WP_150897772.1">
    <property type="nucleotide sequence ID" value="NZ_VXDD01000007.1"/>
</dbReference>
<protein>
    <submittedName>
        <fullName evidence="2">AlpA family phage regulatory protein</fullName>
    </submittedName>
</protein>
<evidence type="ECO:0000313" key="2">
    <source>
        <dbReference type="EMBL" id="KAB0299144.1"/>
    </source>
</evidence>
<reference evidence="2 3" key="1">
    <citation type="submission" date="2019-09" db="EMBL/GenBank/DDBJ databases">
        <title>Vibrio Fortis S7-72.</title>
        <authorList>
            <person name="Das S.K."/>
        </authorList>
    </citation>
    <scope>NUCLEOTIDE SEQUENCE [LARGE SCALE GENOMIC DNA]</scope>
    <source>
        <strain evidence="2 3">S7-72</strain>
    </source>
</reference>
<dbReference type="Proteomes" id="UP000326687">
    <property type="component" value="Unassembled WGS sequence"/>
</dbReference>
<keyword evidence="1" id="KW-0175">Coiled coil</keyword>
<dbReference type="AlphaFoldDB" id="A0A5N3RX59"/>
<accession>A0A5N3RX59</accession>
<dbReference type="EMBL" id="VXDD01000007">
    <property type="protein sequence ID" value="KAB0299144.1"/>
    <property type="molecule type" value="Genomic_DNA"/>
</dbReference>
<feature type="coiled-coil region" evidence="1">
    <location>
        <begin position="55"/>
        <end position="89"/>
    </location>
</feature>
<gene>
    <name evidence="2" type="ORF">F2Z80_25235</name>
</gene>
<dbReference type="SUPFAM" id="SSF46955">
    <property type="entry name" value="Putative DNA-binding domain"/>
    <property type="match status" value="1"/>
</dbReference>